<proteinExistence type="inferred from homology"/>
<dbReference type="GeneTree" id="ENSGT00530000063564"/>
<dbReference type="GO" id="GO:0000978">
    <property type="term" value="F:RNA polymerase II cis-regulatory region sequence-specific DNA binding"/>
    <property type="evidence" value="ECO:0007669"/>
    <property type="project" value="TreeGrafter"/>
</dbReference>
<dbReference type="PANTHER" id="PTHR19212">
    <property type="entry name" value="LEUCINE RICH REPEAT IN FLII INTERACTING PROTEIN"/>
    <property type="match status" value="1"/>
</dbReference>
<evidence type="ECO:0000256" key="2">
    <source>
        <dbReference type="ARBA" id="ARBA00023054"/>
    </source>
</evidence>
<feature type="coiled-coil region" evidence="3">
    <location>
        <begin position="97"/>
        <end position="215"/>
    </location>
</feature>
<comment type="similarity">
    <text evidence="1">Belongs to the LRRFIP family.</text>
</comment>
<dbReference type="GO" id="GO:0000981">
    <property type="term" value="F:DNA-binding transcription factor activity, RNA polymerase II-specific"/>
    <property type="evidence" value="ECO:0007669"/>
    <property type="project" value="TreeGrafter"/>
</dbReference>
<name>H2T9Z3_TAKRU</name>
<protein>
    <recommendedName>
        <fullName evidence="7">Leucine rich repeat (in FLII) interacting protein 1a</fullName>
    </recommendedName>
</protein>
<evidence type="ECO:0008006" key="7">
    <source>
        <dbReference type="Google" id="ProtNLM"/>
    </source>
</evidence>
<dbReference type="Gene3D" id="1.20.5.4090">
    <property type="match status" value="1"/>
</dbReference>
<accession>H2T9Z3</accession>
<dbReference type="InterPro" id="IPR019139">
    <property type="entry name" value="LRRFIP1/2"/>
</dbReference>
<evidence type="ECO:0000256" key="3">
    <source>
        <dbReference type="SAM" id="Coils"/>
    </source>
</evidence>
<sequence>RSAASSLPRDLDDVTIPDFSDVSCSAPAGGQGCDESCAPAPSACVLFLFLISQGSRAASALTAGTLTSLGGTSSRRGSGETALTVDAETSLREIKEIHELKDQIQDVEIKYTQNLKEVKYTLTEVEEKYRKAMVSNAQLDNEKNNLMYQVDTLKDSLMELEELLSESQRGYEDKVKELEREKHAHSVLQFQFSEIKETLKQSEELLNEIRQLNMKQEGFVREISDLQETVEWKDKKIGALERQKEYTDAIRIERDDLREEVVKLKDILKKHGVVLGSDLNVNGDVGEAGVDGAPNCETKEPFFLSEIRLRKLVDEREKMIEQVKKLKAQLEQKTHKNGTENGSSPDGDILENGTDPSIVELQRDSNRVITDLKFKLVKAEQESTALEQNVTRLEGQVMRYKTAADNSEKVEDELKAEKRKLQRELRSALDKVDELESNNSHLSKRLEKMKSSRGMAQTP</sequence>
<dbReference type="Proteomes" id="UP000005226">
    <property type="component" value="Chromosome 1"/>
</dbReference>
<feature type="region of interest" description="Disordered" evidence="4">
    <location>
        <begin position="331"/>
        <end position="354"/>
    </location>
</feature>
<dbReference type="Ensembl" id="ENSTRUT00000021571.3">
    <property type="protein sequence ID" value="ENSTRUP00000021483.3"/>
    <property type="gene ID" value="ENSTRUG00000023791.2"/>
</dbReference>
<reference evidence="5 6" key="1">
    <citation type="journal article" date="2011" name="Genome Biol. Evol.">
        <title>Integration of the genetic map and genome assembly of fugu facilitates insights into distinct features of genome evolution in teleosts and mammals.</title>
        <authorList>
            <person name="Kai W."/>
            <person name="Kikuchi K."/>
            <person name="Tohari S."/>
            <person name="Chew A.K."/>
            <person name="Tay A."/>
            <person name="Fujiwara A."/>
            <person name="Hosoya S."/>
            <person name="Suetake H."/>
            <person name="Naruse K."/>
            <person name="Brenner S."/>
            <person name="Suzuki Y."/>
            <person name="Venkatesh B."/>
        </authorList>
    </citation>
    <scope>NUCLEOTIDE SEQUENCE [LARGE SCALE GENOMIC DNA]</scope>
</reference>
<dbReference type="AlphaFoldDB" id="H2T9Z3"/>
<dbReference type="PANTHER" id="PTHR19212:SF5">
    <property type="entry name" value="LEUCINE-RICH REPEAT FLIGHTLESS-INTERACTING PROTEIN 1"/>
    <property type="match status" value="1"/>
</dbReference>
<gene>
    <name evidence="5" type="primary">lrrfip1a</name>
</gene>
<evidence type="ECO:0000256" key="4">
    <source>
        <dbReference type="SAM" id="MobiDB-lite"/>
    </source>
</evidence>
<reference evidence="5" key="2">
    <citation type="submission" date="2025-08" db="UniProtKB">
        <authorList>
            <consortium name="Ensembl"/>
        </authorList>
    </citation>
    <scope>IDENTIFICATION</scope>
</reference>
<evidence type="ECO:0000313" key="5">
    <source>
        <dbReference type="Ensembl" id="ENSTRUP00000021483.3"/>
    </source>
</evidence>
<reference evidence="5" key="3">
    <citation type="submission" date="2025-09" db="UniProtKB">
        <authorList>
            <consortium name="Ensembl"/>
        </authorList>
    </citation>
    <scope>IDENTIFICATION</scope>
</reference>
<evidence type="ECO:0000313" key="6">
    <source>
        <dbReference type="Proteomes" id="UP000005226"/>
    </source>
</evidence>
<evidence type="ECO:0000256" key="1">
    <source>
        <dbReference type="ARBA" id="ARBA00008275"/>
    </source>
</evidence>
<keyword evidence="6" id="KW-1185">Reference proteome</keyword>
<keyword evidence="2 3" id="KW-0175">Coiled coil</keyword>
<organism evidence="5 6">
    <name type="scientific">Takifugu rubripes</name>
    <name type="common">Japanese pufferfish</name>
    <name type="synonym">Fugu rubripes</name>
    <dbReference type="NCBI Taxonomy" id="31033"/>
    <lineage>
        <taxon>Eukaryota</taxon>
        <taxon>Metazoa</taxon>
        <taxon>Chordata</taxon>
        <taxon>Craniata</taxon>
        <taxon>Vertebrata</taxon>
        <taxon>Euteleostomi</taxon>
        <taxon>Actinopterygii</taxon>
        <taxon>Neopterygii</taxon>
        <taxon>Teleostei</taxon>
        <taxon>Neoteleostei</taxon>
        <taxon>Acanthomorphata</taxon>
        <taxon>Eupercaria</taxon>
        <taxon>Tetraodontiformes</taxon>
        <taxon>Tetradontoidea</taxon>
        <taxon>Tetraodontidae</taxon>
        <taxon>Takifugu</taxon>
    </lineage>
</organism>
<dbReference type="Pfam" id="PF09738">
    <property type="entry name" value="LRRFIP"/>
    <property type="match status" value="2"/>
</dbReference>
<feature type="region of interest" description="Disordered" evidence="4">
    <location>
        <begin position="432"/>
        <end position="459"/>
    </location>
</feature>